<accession>A0A6C0HDR8</accession>
<feature type="compositionally biased region" description="Basic and acidic residues" evidence="1">
    <location>
        <begin position="108"/>
        <end position="124"/>
    </location>
</feature>
<organism evidence="2">
    <name type="scientific">viral metagenome</name>
    <dbReference type="NCBI Taxonomy" id="1070528"/>
    <lineage>
        <taxon>unclassified sequences</taxon>
        <taxon>metagenomes</taxon>
        <taxon>organismal metagenomes</taxon>
    </lineage>
</organism>
<evidence type="ECO:0000256" key="1">
    <source>
        <dbReference type="SAM" id="MobiDB-lite"/>
    </source>
</evidence>
<feature type="region of interest" description="Disordered" evidence="1">
    <location>
        <begin position="133"/>
        <end position="166"/>
    </location>
</feature>
<evidence type="ECO:0000313" key="2">
    <source>
        <dbReference type="EMBL" id="QHT78738.1"/>
    </source>
</evidence>
<proteinExistence type="predicted"/>
<dbReference type="InterPro" id="IPR043910">
    <property type="entry name" value="DUF5767"/>
</dbReference>
<feature type="region of interest" description="Disordered" evidence="1">
    <location>
        <begin position="60"/>
        <end position="99"/>
    </location>
</feature>
<feature type="compositionally biased region" description="Basic and acidic residues" evidence="1">
    <location>
        <begin position="72"/>
        <end position="88"/>
    </location>
</feature>
<dbReference type="EMBL" id="MN739936">
    <property type="protein sequence ID" value="QHT78738.1"/>
    <property type="molecule type" value="Genomic_DNA"/>
</dbReference>
<sequence length="427" mass="49744">MPLKRKIKVVKVPLDRKPDIIMPNFPIMPRLYLELLENRNKVKPEMIGKDYNPPGLDQMIMEDTYNPPMSEPVKEEFKFTSPDNDDKKSRNKSRSLRIVDLESSSGIKTEEKRPEPEYKKKIEIDNDDTVLGVFSKKSEVSEEKSSDDREDRSERKEKYRSNDGLSKLLRGDINSTEISKPILPIPQQPTVQVEQPKPVQANPLLPPSLSEINSGRPIDVNGVRNLSYITKTEEEETTKKRDLLHKFQRLRRVYPGAKIPDFSEHTDLKLMEREYDFIVKDLEIAQFTEQWKMYLTMAFKGLEWFLTNYMEFDDIQGFAQDQATKIHKYESILAEIGEKNYISDNKKWPPELRLVGLFLTQALTFTAMKYMGKMMSGGKRKQQQETYQPRNYSPFDPSVQPTFNNPGPKKSFKGPDIDLDEFEKKNV</sequence>
<name>A0A6C0HDR8_9ZZZZ</name>
<feature type="compositionally biased region" description="Basic and acidic residues" evidence="1">
    <location>
        <begin position="136"/>
        <end position="161"/>
    </location>
</feature>
<feature type="region of interest" description="Disordered" evidence="1">
    <location>
        <begin position="376"/>
        <end position="427"/>
    </location>
</feature>
<protein>
    <submittedName>
        <fullName evidence="2">Uncharacterized protein</fullName>
    </submittedName>
</protein>
<dbReference type="Pfam" id="PF19071">
    <property type="entry name" value="DUF5767"/>
    <property type="match status" value="1"/>
</dbReference>
<reference evidence="2" key="1">
    <citation type="journal article" date="2020" name="Nature">
        <title>Giant virus diversity and host interactions through global metagenomics.</title>
        <authorList>
            <person name="Schulz F."/>
            <person name="Roux S."/>
            <person name="Paez-Espino D."/>
            <person name="Jungbluth S."/>
            <person name="Walsh D.A."/>
            <person name="Denef V.J."/>
            <person name="McMahon K.D."/>
            <person name="Konstantinidis K.T."/>
            <person name="Eloe-Fadrosh E.A."/>
            <person name="Kyrpides N.C."/>
            <person name="Woyke T."/>
        </authorList>
    </citation>
    <scope>NUCLEOTIDE SEQUENCE</scope>
    <source>
        <strain evidence="2">GVMAG-M-3300023179-92</strain>
    </source>
</reference>
<dbReference type="AlphaFoldDB" id="A0A6C0HDR8"/>
<feature type="region of interest" description="Disordered" evidence="1">
    <location>
        <begin position="105"/>
        <end position="124"/>
    </location>
</feature>